<comment type="caution">
    <text evidence="2">The sequence shown here is derived from an EMBL/GenBank/DDBJ whole genome shotgun (WGS) entry which is preliminary data.</text>
</comment>
<accession>A0A918T962</accession>
<feature type="region of interest" description="Disordered" evidence="1">
    <location>
        <begin position="1"/>
        <end position="25"/>
    </location>
</feature>
<evidence type="ECO:0000313" key="3">
    <source>
        <dbReference type="Proteomes" id="UP000646244"/>
    </source>
</evidence>
<evidence type="ECO:0000313" key="2">
    <source>
        <dbReference type="EMBL" id="GHC34480.1"/>
    </source>
</evidence>
<evidence type="ECO:0000256" key="1">
    <source>
        <dbReference type="SAM" id="MobiDB-lite"/>
    </source>
</evidence>
<dbReference type="Proteomes" id="UP000646244">
    <property type="component" value="Unassembled WGS sequence"/>
</dbReference>
<sequence>MWGALSVARVMSREKQRRPPPSRVRTGSRALLTVVLLAATTACGALAERRDDALATVTVFEQALRTGQKEPLCAALAPVTREELEQSARASCEQAIEDEEVPAAGAVRHLDVYGDQARAVLDHDTLFLAHFPGGWKVTAAGCRPRSEQPYQCTVKGR</sequence>
<proteinExistence type="predicted"/>
<name>A0A918T962_STRCJ</name>
<protein>
    <submittedName>
        <fullName evidence="2">Uncharacterized protein</fullName>
    </submittedName>
</protein>
<reference evidence="2" key="2">
    <citation type="submission" date="2020-09" db="EMBL/GenBank/DDBJ databases">
        <authorList>
            <person name="Sun Q."/>
            <person name="Ohkuma M."/>
        </authorList>
    </citation>
    <scope>NUCLEOTIDE SEQUENCE</scope>
    <source>
        <strain evidence="2">JCM 4633</strain>
    </source>
</reference>
<organism evidence="2 3">
    <name type="scientific">Streptomyces cinnamoneus</name>
    <name type="common">Streptoverticillium cinnamoneum</name>
    <dbReference type="NCBI Taxonomy" id="53446"/>
    <lineage>
        <taxon>Bacteria</taxon>
        <taxon>Bacillati</taxon>
        <taxon>Actinomycetota</taxon>
        <taxon>Actinomycetes</taxon>
        <taxon>Kitasatosporales</taxon>
        <taxon>Streptomycetaceae</taxon>
        <taxon>Streptomyces</taxon>
        <taxon>Streptomyces cinnamoneus group</taxon>
    </lineage>
</organism>
<gene>
    <name evidence="2" type="ORF">GCM10010507_04080</name>
</gene>
<reference evidence="2" key="1">
    <citation type="journal article" date="2014" name="Int. J. Syst. Evol. Microbiol.">
        <title>Complete genome sequence of Corynebacterium casei LMG S-19264T (=DSM 44701T), isolated from a smear-ripened cheese.</title>
        <authorList>
            <consortium name="US DOE Joint Genome Institute (JGI-PGF)"/>
            <person name="Walter F."/>
            <person name="Albersmeier A."/>
            <person name="Kalinowski J."/>
            <person name="Ruckert C."/>
        </authorList>
    </citation>
    <scope>NUCLEOTIDE SEQUENCE</scope>
    <source>
        <strain evidence="2">JCM 4633</strain>
    </source>
</reference>
<dbReference type="EMBL" id="BMVB01000001">
    <property type="protein sequence ID" value="GHC34480.1"/>
    <property type="molecule type" value="Genomic_DNA"/>
</dbReference>
<dbReference type="AlphaFoldDB" id="A0A918T962"/>